<reference evidence="1 2" key="1">
    <citation type="submission" date="2018-12" db="EMBL/GenBank/DDBJ databases">
        <title>Complete genome sequence of Flaviflexus sp. H23T48.</title>
        <authorList>
            <person name="Bae J.-W."/>
            <person name="Lee J.-Y."/>
        </authorList>
    </citation>
    <scope>NUCLEOTIDE SEQUENCE [LARGE SCALE GENOMIC DNA]</scope>
    <source>
        <strain evidence="1 2">H23T48</strain>
    </source>
</reference>
<accession>A0A3Q9G899</accession>
<dbReference type="KEGG" id="flh:EJ997_11585"/>
<gene>
    <name evidence="1" type="ORF">EJ997_11585</name>
</gene>
<evidence type="ECO:0000313" key="1">
    <source>
        <dbReference type="EMBL" id="AZQ77882.1"/>
    </source>
</evidence>
<protein>
    <submittedName>
        <fullName evidence="1">Uncharacterized protein</fullName>
    </submittedName>
</protein>
<dbReference type="RefSeq" id="WP_126704684.1">
    <property type="nucleotide sequence ID" value="NZ_CP034593.1"/>
</dbReference>
<keyword evidence="2" id="KW-1185">Reference proteome</keyword>
<proteinExistence type="predicted"/>
<dbReference type="AlphaFoldDB" id="A0A3Q9G899"/>
<name>A0A3Q9G899_9ACTO</name>
<organism evidence="1 2">
    <name type="scientific">Flaviflexus ciconiae</name>
    <dbReference type="NCBI Taxonomy" id="2496867"/>
    <lineage>
        <taxon>Bacteria</taxon>
        <taxon>Bacillati</taxon>
        <taxon>Actinomycetota</taxon>
        <taxon>Actinomycetes</taxon>
        <taxon>Actinomycetales</taxon>
        <taxon>Actinomycetaceae</taxon>
        <taxon>Flaviflexus</taxon>
    </lineage>
</organism>
<dbReference type="Proteomes" id="UP000280344">
    <property type="component" value="Chromosome"/>
</dbReference>
<sequence>MNDNKRREAHPPADKKHRFTEVYSGSSCRSSKSGHYLSAEDYEAADQDTWETVILTGTHGKFIHIISGEGSGRVWTHSRFLVTAIRLLHSEGGTVELHESKGILRATNGLIRAITRVAAEVTPCEYSRPELPKPLPRSI</sequence>
<dbReference type="EMBL" id="CP034593">
    <property type="protein sequence ID" value="AZQ77882.1"/>
    <property type="molecule type" value="Genomic_DNA"/>
</dbReference>
<evidence type="ECO:0000313" key="2">
    <source>
        <dbReference type="Proteomes" id="UP000280344"/>
    </source>
</evidence>